<dbReference type="Proteomes" id="UP000013909">
    <property type="component" value="Unassembled WGS sequence"/>
</dbReference>
<gene>
    <name evidence="1" type="ORF">ADIS_0852</name>
</gene>
<evidence type="ECO:0000313" key="1">
    <source>
        <dbReference type="EMBL" id="EON78678.1"/>
    </source>
</evidence>
<reference evidence="1 2" key="1">
    <citation type="submission" date="2013-02" db="EMBL/GenBank/DDBJ databases">
        <title>A novel strain isolated from Lonar lake, Maharashtra, India.</title>
        <authorList>
            <person name="Singh A."/>
        </authorList>
    </citation>
    <scope>NUCLEOTIDE SEQUENCE [LARGE SCALE GENOMIC DNA]</scope>
    <source>
        <strain evidence="1 2">AK24</strain>
    </source>
</reference>
<dbReference type="AlphaFoldDB" id="R7ZXE3"/>
<comment type="caution">
    <text evidence="1">The sequence shown here is derived from an EMBL/GenBank/DDBJ whole genome shotgun (WGS) entry which is preliminary data.</text>
</comment>
<accession>R7ZXE3</accession>
<proteinExistence type="predicted"/>
<evidence type="ECO:0008006" key="3">
    <source>
        <dbReference type="Google" id="ProtNLM"/>
    </source>
</evidence>
<dbReference type="SUPFAM" id="SSF48317">
    <property type="entry name" value="Acid phosphatase/Vanadium-dependent haloperoxidase"/>
    <property type="match status" value="1"/>
</dbReference>
<keyword evidence="2" id="KW-1185">Reference proteome</keyword>
<dbReference type="InterPro" id="IPR036938">
    <property type="entry name" value="PAP2/HPO_sf"/>
</dbReference>
<protein>
    <recommendedName>
        <fullName evidence="3">Phosphatidic acid phosphatase type 2/haloperoxidase domain-containing protein</fullName>
    </recommendedName>
</protein>
<name>R7ZXE3_9BACT</name>
<dbReference type="Gene3D" id="1.20.144.10">
    <property type="entry name" value="Phosphatidic acid phosphatase type 2/haloperoxidase"/>
    <property type="match status" value="1"/>
</dbReference>
<organism evidence="1 2">
    <name type="scientific">Lunatimonas lonarensis</name>
    <dbReference type="NCBI Taxonomy" id="1232681"/>
    <lineage>
        <taxon>Bacteria</taxon>
        <taxon>Pseudomonadati</taxon>
        <taxon>Bacteroidota</taxon>
        <taxon>Cytophagia</taxon>
        <taxon>Cytophagales</taxon>
        <taxon>Cyclobacteriaceae</taxon>
    </lineage>
</organism>
<dbReference type="EMBL" id="AQHR01000025">
    <property type="protein sequence ID" value="EON78678.1"/>
    <property type="molecule type" value="Genomic_DNA"/>
</dbReference>
<evidence type="ECO:0000313" key="2">
    <source>
        <dbReference type="Proteomes" id="UP000013909"/>
    </source>
</evidence>
<sequence length="46" mass="5169">MVLAAAIPLLAWSRVHLGRHRWIEVATGTFIGSFTGVQLLYQLDFL</sequence>